<proteinExistence type="predicted"/>
<dbReference type="Proteomes" id="UP001213979">
    <property type="component" value="Unassembled WGS sequence"/>
</dbReference>
<keyword evidence="2" id="KW-1185">Reference proteome</keyword>
<evidence type="ECO:0000313" key="1">
    <source>
        <dbReference type="EMBL" id="MDE8565723.1"/>
    </source>
</evidence>
<accession>A0ABT5W8U0</accession>
<name>A0ABT5W8U0_9BACL</name>
<organism evidence="1 2">
    <name type="scientific">Anoxybacteroides rupiense</name>
    <dbReference type="NCBI Taxonomy" id="311460"/>
    <lineage>
        <taxon>Bacteria</taxon>
        <taxon>Bacillati</taxon>
        <taxon>Bacillota</taxon>
        <taxon>Bacilli</taxon>
        <taxon>Bacillales</taxon>
        <taxon>Anoxybacillaceae</taxon>
        <taxon>Anoxybacteroides</taxon>
    </lineage>
</organism>
<comment type="caution">
    <text evidence="1">The sequence shown here is derived from an EMBL/GenBank/DDBJ whole genome shotgun (WGS) entry which is preliminary data.</text>
</comment>
<protein>
    <submittedName>
        <fullName evidence="1">Uncharacterized protein</fullName>
    </submittedName>
</protein>
<evidence type="ECO:0000313" key="2">
    <source>
        <dbReference type="Proteomes" id="UP001213979"/>
    </source>
</evidence>
<sequence length="106" mass="11778">MKKREFKFESVEVYIFSPDEIDNAQIGYSIDLKGNSLTGENKGDWKGAWLVIGHDLEVGDPIFVDLSSPNYPVFTAKHGLGYWEAVLLSESLSLFFTGSGLTNDIT</sequence>
<gene>
    <name evidence="1" type="ORF">PNH38_17975</name>
</gene>
<dbReference type="EMBL" id="JAQOTG010000036">
    <property type="protein sequence ID" value="MDE8565723.1"/>
    <property type="molecule type" value="Genomic_DNA"/>
</dbReference>
<reference evidence="1 2" key="1">
    <citation type="submission" date="2023-01" db="EMBL/GenBank/DDBJ databases">
        <title>Genome-based reclassification of Anoxybacillus geothermalis as a later heterotypic synonym of Anoxybacillus rupiensis.</title>
        <authorList>
            <person name="Inan Bektas K."/>
            <person name="Canakci S."/>
            <person name="Belduz A.A."/>
            <person name="Guler H.H."/>
        </authorList>
    </citation>
    <scope>NUCLEOTIDE SEQUENCE [LARGE SCALE GENOMIC DNA]</scope>
    <source>
        <strain evidence="1 2">DSM 17127</strain>
    </source>
</reference>